<dbReference type="Proteomes" id="UP000198287">
    <property type="component" value="Unassembled WGS sequence"/>
</dbReference>
<feature type="transmembrane region" description="Helical" evidence="1">
    <location>
        <begin position="173"/>
        <end position="196"/>
    </location>
</feature>
<evidence type="ECO:0000313" key="2">
    <source>
        <dbReference type="EMBL" id="OXA37078.1"/>
    </source>
</evidence>
<keyword evidence="3" id="KW-1185">Reference proteome</keyword>
<evidence type="ECO:0000256" key="1">
    <source>
        <dbReference type="SAM" id="Phobius"/>
    </source>
</evidence>
<proteinExistence type="predicted"/>
<accession>A0A226CX29</accession>
<dbReference type="AlphaFoldDB" id="A0A226CX29"/>
<name>A0A226CX29_FOLCA</name>
<comment type="caution">
    <text evidence="2">The sequence shown here is derived from an EMBL/GenBank/DDBJ whole genome shotgun (WGS) entry which is preliminary data.</text>
</comment>
<gene>
    <name evidence="2" type="ORF">Fcan01_28147</name>
</gene>
<evidence type="ECO:0000313" key="3">
    <source>
        <dbReference type="Proteomes" id="UP000198287"/>
    </source>
</evidence>
<organism evidence="2 3">
    <name type="scientific">Folsomia candida</name>
    <name type="common">Springtail</name>
    <dbReference type="NCBI Taxonomy" id="158441"/>
    <lineage>
        <taxon>Eukaryota</taxon>
        <taxon>Metazoa</taxon>
        <taxon>Ecdysozoa</taxon>
        <taxon>Arthropoda</taxon>
        <taxon>Hexapoda</taxon>
        <taxon>Collembola</taxon>
        <taxon>Entomobryomorpha</taxon>
        <taxon>Isotomoidea</taxon>
        <taxon>Isotomidae</taxon>
        <taxon>Proisotominae</taxon>
        <taxon>Folsomia</taxon>
    </lineage>
</organism>
<feature type="transmembrane region" description="Helical" evidence="1">
    <location>
        <begin position="336"/>
        <end position="359"/>
    </location>
</feature>
<keyword evidence="1" id="KW-1133">Transmembrane helix</keyword>
<feature type="transmembrane region" description="Helical" evidence="1">
    <location>
        <begin position="51"/>
        <end position="71"/>
    </location>
</feature>
<keyword evidence="1" id="KW-0472">Membrane</keyword>
<keyword evidence="1" id="KW-0812">Transmembrane</keyword>
<feature type="transmembrane region" description="Helical" evidence="1">
    <location>
        <begin position="300"/>
        <end position="324"/>
    </location>
</feature>
<feature type="transmembrane region" description="Helical" evidence="1">
    <location>
        <begin position="114"/>
        <end position="135"/>
    </location>
</feature>
<protein>
    <submittedName>
        <fullName evidence="2">Uncharacterized protein</fullName>
    </submittedName>
</protein>
<feature type="transmembrane region" description="Helical" evidence="1">
    <location>
        <begin position="77"/>
        <end position="94"/>
    </location>
</feature>
<dbReference type="EMBL" id="LNIX01000065">
    <property type="protein sequence ID" value="OXA37078.1"/>
    <property type="molecule type" value="Genomic_DNA"/>
</dbReference>
<sequence length="430" mass="48766">MFSTEFLPLLKLHLKIANLLNCTPLVYNCATGRFTQTKSVKTVRKFKQQCVLSALYCVALLGNLCFGKPPVMEKLKGVTFFILYLGQAVVKWNYNLDMNSLKRKPSKASKAMMVYILMAEATIVAIPSFQFFLLITRPCTAPFIMSMFESCSHVPILVRGITSGFESWMAAHMLYAGFIWIYYGFTAGIVCILEYFRILGSPEPDSGSGRRSGLCREYKVRASSRFWLCLLDWNTDNFKVVINWEDDLAYEVCLRSQSHGQTLALAAHDIKSIPVGHDIGECIQFNRQIQLLEKLFNASLMYKVVPVCVFLVPMLESFCLFVCIKLHGETPYPGFVLFPILVVDTVIHNMFVFTVASWVHNESHEVLHRLAKQSVVLGRKEKGVDKRMIKASTVFRVKVGSSNYVDKGTPLVMQDFCMNQTVNLILLQED</sequence>
<reference evidence="2 3" key="1">
    <citation type="submission" date="2015-12" db="EMBL/GenBank/DDBJ databases">
        <title>The genome of Folsomia candida.</title>
        <authorList>
            <person name="Faddeeva A."/>
            <person name="Derks M.F."/>
            <person name="Anvar Y."/>
            <person name="Smit S."/>
            <person name="Van Straalen N."/>
            <person name="Roelofs D."/>
        </authorList>
    </citation>
    <scope>NUCLEOTIDE SEQUENCE [LARGE SCALE GENOMIC DNA]</scope>
    <source>
        <strain evidence="2 3">VU population</strain>
        <tissue evidence="2">Whole body</tissue>
    </source>
</reference>